<dbReference type="NCBIfam" id="NF009475">
    <property type="entry name" value="PRK12838.1"/>
    <property type="match status" value="1"/>
</dbReference>
<dbReference type="GO" id="GO:0044205">
    <property type="term" value="P:'de novo' UMP biosynthetic process"/>
    <property type="evidence" value="ECO:0007669"/>
    <property type="project" value="UniProtKB-UniRule"/>
</dbReference>
<evidence type="ECO:0000259" key="12">
    <source>
        <dbReference type="SMART" id="SM01097"/>
    </source>
</evidence>
<comment type="caution">
    <text evidence="13">The sequence shown here is derived from an EMBL/GenBank/DDBJ whole genome shotgun (WGS) entry which is preliminary data.</text>
</comment>
<dbReference type="Pfam" id="PF00988">
    <property type="entry name" value="CPSase_sm_chain"/>
    <property type="match status" value="1"/>
</dbReference>
<keyword evidence="8 11" id="KW-0665">Pyrimidine biosynthesis</keyword>
<comment type="subunit">
    <text evidence="11">Composed of two chains; the small (or glutamine) chain promotes the hydrolysis of glutamine to ammonia, which is used by the large (or ammonia) chain to synthesize carbamoyl phosphate. Tetramer of heterodimers (alpha,beta)4.</text>
</comment>
<evidence type="ECO:0000256" key="6">
    <source>
        <dbReference type="ARBA" id="ARBA00022840"/>
    </source>
</evidence>
<keyword evidence="7 11" id="KW-0315">Glutamine amidotransferase</keyword>
<dbReference type="GO" id="GO:0005524">
    <property type="term" value="F:ATP binding"/>
    <property type="evidence" value="ECO:0007669"/>
    <property type="project" value="UniProtKB-UniRule"/>
</dbReference>
<feature type="binding site" evidence="11">
    <location>
        <position position="234"/>
    </location>
    <ligand>
        <name>L-glutamine</name>
        <dbReference type="ChEBI" id="CHEBI:58359"/>
    </ligand>
</feature>
<dbReference type="Pfam" id="PF00117">
    <property type="entry name" value="GATase"/>
    <property type="match status" value="1"/>
</dbReference>
<dbReference type="PRINTS" id="PR00097">
    <property type="entry name" value="ANTSNTHASEII"/>
</dbReference>
<dbReference type="Gene3D" id="3.50.30.20">
    <property type="entry name" value="Carbamoyl-phosphate synthase small subunit, N-terminal domain"/>
    <property type="match status" value="1"/>
</dbReference>
<dbReference type="CDD" id="cd01744">
    <property type="entry name" value="GATase1_CPSase"/>
    <property type="match status" value="1"/>
</dbReference>
<dbReference type="Proteomes" id="UP000711391">
    <property type="component" value="Unassembled WGS sequence"/>
</dbReference>
<dbReference type="SUPFAM" id="SSF52317">
    <property type="entry name" value="Class I glutamine amidotransferase-like"/>
    <property type="match status" value="1"/>
</dbReference>
<keyword evidence="6 11" id="KW-0067">ATP-binding</keyword>
<dbReference type="FunFam" id="3.50.30.20:FF:000001">
    <property type="entry name" value="Carbamoyl-phosphate synthase small chain"/>
    <property type="match status" value="1"/>
</dbReference>
<sequence length="373" mass="41380">MSFKAILALEDGSIFYGEGFGEEKVDVGEIVFNTSMTGYQEIITDPSYKKQIITFTHPHIGNTGINDEDNESSKIHASGIVINEFCSKPSNWRSTKTLEEFLIEQNIIAISGINTRQLTSLLRDKGSMNCCIGSLSKINETEALEKAKDFSGLQGMDLAKVVSTDKEFIWNEGVWPNLNIATKEYPIVAYDFGIKTNILRLLSDHVGIVKIVNAKASFDQVMSYTPKGIFLSNGPGDPEPCTYAIENIKKFLEIKIPIFGICLGHQLLALAGGARTYKMKFGHHGANHPVQDIKTKEVFITSQNHGFAVDEESLPKNIISSHISLFDKSLQGIEFNDTPAFSFQGHPEASPGPQEIQKLFNKFKLMVEDYAKT</sequence>
<dbReference type="NCBIfam" id="TIGR01368">
    <property type="entry name" value="CPSaseIIsmall"/>
    <property type="match status" value="1"/>
</dbReference>
<dbReference type="InterPro" id="IPR006274">
    <property type="entry name" value="CarbamoylP_synth_ssu"/>
</dbReference>
<accession>A0A937I7K7</accession>
<feature type="binding site" evidence="11">
    <location>
        <position position="236"/>
    </location>
    <ligand>
        <name>L-glutamine</name>
        <dbReference type="ChEBI" id="CHEBI:58359"/>
    </ligand>
</feature>
<evidence type="ECO:0000256" key="11">
    <source>
        <dbReference type="HAMAP-Rule" id="MF_01209"/>
    </source>
</evidence>
<dbReference type="PRINTS" id="PR00099">
    <property type="entry name" value="CPSGATASE"/>
</dbReference>
<comment type="catalytic activity">
    <reaction evidence="10 11">
        <text>L-glutamine + H2O = L-glutamate + NH4(+)</text>
        <dbReference type="Rhea" id="RHEA:15889"/>
        <dbReference type="ChEBI" id="CHEBI:15377"/>
        <dbReference type="ChEBI" id="CHEBI:28938"/>
        <dbReference type="ChEBI" id="CHEBI:29985"/>
        <dbReference type="ChEBI" id="CHEBI:58359"/>
    </reaction>
</comment>
<keyword evidence="5 11" id="KW-0547">Nucleotide-binding</keyword>
<dbReference type="SMART" id="SM01097">
    <property type="entry name" value="CPSase_sm_chain"/>
    <property type="match status" value="1"/>
</dbReference>
<organism evidence="13 14">
    <name type="scientific">SAR86 cluster bacterium</name>
    <dbReference type="NCBI Taxonomy" id="2030880"/>
    <lineage>
        <taxon>Bacteria</taxon>
        <taxon>Pseudomonadati</taxon>
        <taxon>Pseudomonadota</taxon>
        <taxon>Gammaproteobacteria</taxon>
        <taxon>SAR86 cluster</taxon>
    </lineage>
</organism>
<feature type="domain" description="Carbamoyl-phosphate synthase small subunit N-terminal" evidence="12">
    <location>
        <begin position="3"/>
        <end position="133"/>
    </location>
</feature>
<dbReference type="EMBL" id="JADHQD010000005">
    <property type="protein sequence ID" value="MBL6818060.1"/>
    <property type="molecule type" value="Genomic_DNA"/>
</dbReference>
<evidence type="ECO:0000256" key="3">
    <source>
        <dbReference type="ARBA" id="ARBA00007800"/>
    </source>
</evidence>
<reference evidence="13" key="1">
    <citation type="submission" date="2020-10" db="EMBL/GenBank/DDBJ databases">
        <title>Microbiome of the Black Sea water column analyzed by genome centric metagenomics.</title>
        <authorList>
            <person name="Cabello-Yeves P.J."/>
            <person name="Callieri C."/>
            <person name="Picazo A."/>
            <person name="Mehrshad M."/>
            <person name="Haro-Moreno J.M."/>
            <person name="Roda-Garcia J."/>
            <person name="Dzembekova N."/>
            <person name="Slabakova V."/>
            <person name="Slabakova N."/>
            <person name="Moncheva S."/>
            <person name="Rodriguez-Valera F."/>
        </authorList>
    </citation>
    <scope>NUCLEOTIDE SEQUENCE</scope>
    <source>
        <strain evidence="13">BS307-5m-G50</strain>
    </source>
</reference>
<dbReference type="InterPro" id="IPR035686">
    <property type="entry name" value="CPSase_GATase1"/>
</dbReference>
<feature type="binding site" evidence="11">
    <location>
        <position position="266"/>
    </location>
    <ligand>
        <name>L-glutamine</name>
        <dbReference type="ChEBI" id="CHEBI:58359"/>
    </ligand>
</feature>
<dbReference type="GO" id="GO:0006526">
    <property type="term" value="P:L-arginine biosynthetic process"/>
    <property type="evidence" value="ECO:0007669"/>
    <property type="project" value="UniProtKB-UniRule"/>
</dbReference>
<proteinExistence type="inferred from homology"/>
<feature type="active site" description="Nucleophile" evidence="11">
    <location>
        <position position="262"/>
    </location>
</feature>
<dbReference type="GO" id="GO:0006207">
    <property type="term" value="P:'de novo' pyrimidine nucleobase biosynthetic process"/>
    <property type="evidence" value="ECO:0007669"/>
    <property type="project" value="InterPro"/>
</dbReference>
<keyword evidence="4 11" id="KW-0436">Ligase</keyword>
<comment type="pathway">
    <text evidence="2 11">Amino-acid biosynthesis; L-arginine biosynthesis; carbamoyl phosphate from bicarbonate: step 1/1.</text>
</comment>
<gene>
    <name evidence="11 13" type="primary">carA</name>
    <name evidence="13" type="ORF">ISQ64_01490</name>
</gene>
<dbReference type="SUPFAM" id="SSF52021">
    <property type="entry name" value="Carbamoyl phosphate synthetase, small subunit N-terminal domain"/>
    <property type="match status" value="1"/>
</dbReference>
<evidence type="ECO:0000313" key="14">
    <source>
        <dbReference type="Proteomes" id="UP000711391"/>
    </source>
</evidence>
<feature type="region of interest" description="CPSase" evidence="11">
    <location>
        <begin position="1"/>
        <end position="185"/>
    </location>
</feature>
<dbReference type="InterPro" id="IPR029062">
    <property type="entry name" value="Class_I_gatase-like"/>
</dbReference>
<keyword evidence="11" id="KW-0055">Arginine biosynthesis</keyword>
<feature type="active site" evidence="11">
    <location>
        <position position="348"/>
    </location>
</feature>
<evidence type="ECO:0000256" key="5">
    <source>
        <dbReference type="ARBA" id="ARBA00022741"/>
    </source>
</evidence>
<feature type="binding site" evidence="11">
    <location>
        <position position="307"/>
    </location>
    <ligand>
        <name>L-glutamine</name>
        <dbReference type="ChEBI" id="CHEBI:58359"/>
    </ligand>
</feature>
<evidence type="ECO:0000256" key="9">
    <source>
        <dbReference type="ARBA" id="ARBA00048816"/>
    </source>
</evidence>
<dbReference type="HAMAP" id="MF_01209">
    <property type="entry name" value="CPSase_S_chain"/>
    <property type="match status" value="1"/>
</dbReference>
<dbReference type="GO" id="GO:0004088">
    <property type="term" value="F:carbamoyl-phosphate synthase (glutamine-hydrolyzing) activity"/>
    <property type="evidence" value="ECO:0007669"/>
    <property type="project" value="UniProtKB-UniRule"/>
</dbReference>
<evidence type="ECO:0000256" key="2">
    <source>
        <dbReference type="ARBA" id="ARBA00005077"/>
    </source>
</evidence>
<comment type="catalytic activity">
    <reaction evidence="9 11">
        <text>hydrogencarbonate + L-glutamine + 2 ATP + H2O = carbamoyl phosphate + L-glutamate + 2 ADP + phosphate + 2 H(+)</text>
        <dbReference type="Rhea" id="RHEA:18633"/>
        <dbReference type="ChEBI" id="CHEBI:15377"/>
        <dbReference type="ChEBI" id="CHEBI:15378"/>
        <dbReference type="ChEBI" id="CHEBI:17544"/>
        <dbReference type="ChEBI" id="CHEBI:29985"/>
        <dbReference type="ChEBI" id="CHEBI:30616"/>
        <dbReference type="ChEBI" id="CHEBI:43474"/>
        <dbReference type="ChEBI" id="CHEBI:58228"/>
        <dbReference type="ChEBI" id="CHEBI:58359"/>
        <dbReference type="ChEBI" id="CHEBI:456216"/>
        <dbReference type="EC" id="6.3.5.5"/>
    </reaction>
</comment>
<dbReference type="PANTHER" id="PTHR43418">
    <property type="entry name" value="MULTIFUNCTIONAL TRYPTOPHAN BIOSYNTHESIS PROTEIN-RELATED"/>
    <property type="match status" value="1"/>
</dbReference>
<dbReference type="EC" id="6.3.5.5" evidence="11"/>
<feature type="binding site" evidence="11">
    <location>
        <position position="306"/>
    </location>
    <ligand>
        <name>L-glutamine</name>
        <dbReference type="ChEBI" id="CHEBI:58359"/>
    </ligand>
</feature>
<feature type="active site" evidence="11">
    <location>
        <position position="346"/>
    </location>
</feature>
<evidence type="ECO:0000313" key="13">
    <source>
        <dbReference type="EMBL" id="MBL6818060.1"/>
    </source>
</evidence>
<comment type="similarity">
    <text evidence="3 11">Belongs to the CarA family.</text>
</comment>
<dbReference type="AlphaFoldDB" id="A0A937I7K7"/>
<dbReference type="InterPro" id="IPR036480">
    <property type="entry name" value="CarbP_synth_ssu_N_sf"/>
</dbReference>
<dbReference type="InterPro" id="IPR050472">
    <property type="entry name" value="Anth_synth/Amidotransfase"/>
</dbReference>
<comment type="function">
    <text evidence="11">Small subunit of the glutamine-dependent carbamoyl phosphate synthetase (CPSase). CPSase catalyzes the formation of carbamoyl phosphate from the ammonia moiety of glutamine, carbonate, and phosphate donated by ATP, constituting the first step of 2 biosynthetic pathways, one leading to arginine and/or urea and the other to pyrimidine nucleotides. The small subunit (glutamine amidotransferase) binds and cleaves glutamine to supply the large subunit with the substrate ammonia.</text>
</comment>
<dbReference type="GO" id="GO:0006541">
    <property type="term" value="P:glutamine metabolic process"/>
    <property type="evidence" value="ECO:0007669"/>
    <property type="project" value="InterPro"/>
</dbReference>
<feature type="binding site" evidence="11">
    <location>
        <position position="304"/>
    </location>
    <ligand>
        <name>L-glutamine</name>
        <dbReference type="ChEBI" id="CHEBI:58359"/>
    </ligand>
</feature>
<comment type="pathway">
    <text evidence="1 11">Pyrimidine metabolism; UMP biosynthesis via de novo pathway; (S)-dihydroorotate from bicarbonate: step 1/3.</text>
</comment>
<evidence type="ECO:0000256" key="4">
    <source>
        <dbReference type="ARBA" id="ARBA00022598"/>
    </source>
</evidence>
<keyword evidence="11" id="KW-0028">Amino-acid biosynthesis</keyword>
<dbReference type="PANTHER" id="PTHR43418:SF7">
    <property type="entry name" value="CARBAMOYL-PHOSPHATE SYNTHASE SMALL CHAIN"/>
    <property type="match status" value="1"/>
</dbReference>
<dbReference type="PROSITE" id="PS51273">
    <property type="entry name" value="GATASE_TYPE_1"/>
    <property type="match status" value="1"/>
</dbReference>
<evidence type="ECO:0000256" key="10">
    <source>
        <dbReference type="ARBA" id="ARBA00049285"/>
    </source>
</evidence>
<protein>
    <recommendedName>
        <fullName evidence="11">Carbamoyl phosphate synthase small chain</fullName>
        <ecNumber evidence="11">6.3.5.5</ecNumber>
    </recommendedName>
    <alternativeName>
        <fullName evidence="11">Carbamoyl phosphate synthetase glutamine chain</fullName>
    </alternativeName>
</protein>
<feature type="binding site" evidence="11">
    <location>
        <position position="47"/>
    </location>
    <ligand>
        <name>L-glutamine</name>
        <dbReference type="ChEBI" id="CHEBI:58359"/>
    </ligand>
</feature>
<evidence type="ECO:0000256" key="1">
    <source>
        <dbReference type="ARBA" id="ARBA00004812"/>
    </source>
</evidence>
<evidence type="ECO:0000256" key="7">
    <source>
        <dbReference type="ARBA" id="ARBA00022962"/>
    </source>
</evidence>
<dbReference type="InterPro" id="IPR017926">
    <property type="entry name" value="GATASE"/>
</dbReference>
<dbReference type="PRINTS" id="PR00096">
    <property type="entry name" value="GATASE"/>
</dbReference>
<evidence type="ECO:0000256" key="8">
    <source>
        <dbReference type="ARBA" id="ARBA00022975"/>
    </source>
</evidence>
<dbReference type="InterPro" id="IPR002474">
    <property type="entry name" value="CarbamoylP_synth_ssu_N"/>
</dbReference>
<name>A0A937I7K7_9GAMM</name>
<feature type="binding site" evidence="11">
    <location>
        <position position="263"/>
    </location>
    <ligand>
        <name>L-glutamine</name>
        <dbReference type="ChEBI" id="CHEBI:58359"/>
    </ligand>
</feature>
<dbReference type="Gene3D" id="3.40.50.880">
    <property type="match status" value="1"/>
</dbReference>